<dbReference type="OrthoDB" id="5125733at2759"/>
<dbReference type="PANTHER" id="PTHR33112">
    <property type="entry name" value="DOMAIN PROTEIN, PUTATIVE-RELATED"/>
    <property type="match status" value="1"/>
</dbReference>
<evidence type="ECO:0000313" key="2">
    <source>
        <dbReference type="EMBL" id="KAF7505044.1"/>
    </source>
</evidence>
<sequence>MNICQACHSLFSRRHIKAYKVYHVRPSARNFTRGLETSTGNQACSFSAYLWDLVSTPTGSQYETQATCSEGVNFAYEVFFYDKPCLLLTLNGRKEVGFQGHVLFSHQDFKADRTLLFIPKSQYNTVGIDLASQNTGSVQSLVVAEEWIRRCLSTHENCNRLSETVEGSHPWLPTRLLDVSRQDKESEDTIRLITRPSLQESKGYITLSYCWGEDASFTKLVSARLSAFQSVIELTQLPQTFRDAVQVTRRLNYRYLWIDALCIIQDSPQDWLQEALTMSKVFASSDLNLAAAASKGADDGLFRDREPVGCDLSIGWERLGDMILSKEIYHIVSPNTFARFLKHSKLEQRGWTFQERLLSSRTVHFGEDKIYWECFESSWWEECPDIEAVDLLWKDNSLKQRFGQASRDGRGLDVWNEITERYSGRKLTFSSDKLVALSGIAAQMTRPEDYLAGLWKSGLPQSLLWYTNRPSYPILQYRAPSWSWASIDGEITYAAIYRGSIVAEVLASTVSTNDGSFGPVTDGSLLMKGFVWRAARILPRLRGSCISADKYCRSIPSAVNVHVFWDVVRGSSDSVVFQDNFFFLPVVMREWGTEYMDLCGLVLEPTQDVKGRFRRVGSFKVSDVENWGRREHFRWFLRKRNRRTMACLMAEKSRLRFTIQAPGGILEGVFTPTPLEESNYQDFDGVSQYTIEIV</sequence>
<keyword evidence="3" id="KW-1185">Reference proteome</keyword>
<gene>
    <name evidence="2" type="ORF">GJ744_001498</name>
</gene>
<evidence type="ECO:0000259" key="1">
    <source>
        <dbReference type="Pfam" id="PF06985"/>
    </source>
</evidence>
<dbReference type="InterPro" id="IPR010730">
    <property type="entry name" value="HET"/>
</dbReference>
<accession>A0A8H7DZI6</accession>
<name>A0A8H7DZI6_9EURO</name>
<dbReference type="AlphaFoldDB" id="A0A8H7DZI6"/>
<dbReference type="EMBL" id="JAACFV010000120">
    <property type="protein sequence ID" value="KAF7505044.1"/>
    <property type="molecule type" value="Genomic_DNA"/>
</dbReference>
<protein>
    <recommendedName>
        <fullName evidence="1">Heterokaryon incompatibility domain-containing protein</fullName>
    </recommendedName>
</protein>
<dbReference type="Pfam" id="PF06985">
    <property type="entry name" value="HET"/>
    <property type="match status" value="1"/>
</dbReference>
<proteinExistence type="predicted"/>
<comment type="caution">
    <text evidence="2">The sequence shown here is derived from an EMBL/GenBank/DDBJ whole genome shotgun (WGS) entry which is preliminary data.</text>
</comment>
<evidence type="ECO:0000313" key="3">
    <source>
        <dbReference type="Proteomes" id="UP000606974"/>
    </source>
</evidence>
<dbReference type="PANTHER" id="PTHR33112:SF16">
    <property type="entry name" value="HETEROKARYON INCOMPATIBILITY DOMAIN-CONTAINING PROTEIN"/>
    <property type="match status" value="1"/>
</dbReference>
<organism evidence="2 3">
    <name type="scientific">Endocarpon pusillum</name>
    <dbReference type="NCBI Taxonomy" id="364733"/>
    <lineage>
        <taxon>Eukaryota</taxon>
        <taxon>Fungi</taxon>
        <taxon>Dikarya</taxon>
        <taxon>Ascomycota</taxon>
        <taxon>Pezizomycotina</taxon>
        <taxon>Eurotiomycetes</taxon>
        <taxon>Chaetothyriomycetidae</taxon>
        <taxon>Verrucariales</taxon>
        <taxon>Verrucariaceae</taxon>
        <taxon>Endocarpon</taxon>
    </lineage>
</organism>
<feature type="domain" description="Heterokaryon incompatibility" evidence="1">
    <location>
        <begin position="204"/>
        <end position="355"/>
    </location>
</feature>
<reference evidence="2" key="1">
    <citation type="submission" date="2020-02" db="EMBL/GenBank/DDBJ databases">
        <authorList>
            <person name="Palmer J.M."/>
        </authorList>
    </citation>
    <scope>NUCLEOTIDE SEQUENCE</scope>
    <source>
        <strain evidence="2">EPUS1.4</strain>
        <tissue evidence="2">Thallus</tissue>
    </source>
</reference>
<dbReference type="Proteomes" id="UP000606974">
    <property type="component" value="Unassembled WGS sequence"/>
</dbReference>